<accession>A0A3N0BW81</accession>
<evidence type="ECO:0000313" key="2">
    <source>
        <dbReference type="Proteomes" id="UP000274046"/>
    </source>
</evidence>
<dbReference type="AlphaFoldDB" id="A0A3N0BW81"/>
<feature type="non-terminal residue" evidence="1">
    <location>
        <position position="95"/>
    </location>
</feature>
<comment type="caution">
    <text evidence="1">The sequence shown here is derived from an EMBL/GenBank/DDBJ whole genome shotgun (WGS) entry which is preliminary data.</text>
</comment>
<evidence type="ECO:0000313" key="1">
    <source>
        <dbReference type="EMBL" id="RNL53272.1"/>
    </source>
</evidence>
<reference evidence="1 2" key="1">
    <citation type="submission" date="2018-10" db="EMBL/GenBank/DDBJ databases">
        <title>Genome sequencing of Pedobacter jejuensis TNB23.</title>
        <authorList>
            <person name="Cho Y.-J."/>
            <person name="Cho A."/>
            <person name="Kim O.-S."/>
        </authorList>
    </citation>
    <scope>NUCLEOTIDE SEQUENCE [LARGE SCALE GENOMIC DNA]</scope>
    <source>
        <strain evidence="1 2">TNB23</strain>
    </source>
</reference>
<sequence length="95" mass="11411">MSIKQPDKANVDDIMNALNSYIQGEKVDSICKLYDIDDLTFNRWYARYGVFASKYYQMKMEHEHLKKKYQSLFESHEALYEKLDLMRQFVNKLEG</sequence>
<gene>
    <name evidence="1" type="ORF">D7004_10370</name>
</gene>
<dbReference type="Proteomes" id="UP000274046">
    <property type="component" value="Unassembled WGS sequence"/>
</dbReference>
<proteinExistence type="predicted"/>
<organism evidence="1 2">
    <name type="scientific">Pedobacter jejuensis</name>
    <dbReference type="NCBI Taxonomy" id="1268550"/>
    <lineage>
        <taxon>Bacteria</taxon>
        <taxon>Pseudomonadati</taxon>
        <taxon>Bacteroidota</taxon>
        <taxon>Sphingobacteriia</taxon>
        <taxon>Sphingobacteriales</taxon>
        <taxon>Sphingobacteriaceae</taxon>
        <taxon>Pedobacter</taxon>
    </lineage>
</organism>
<protein>
    <recommendedName>
        <fullName evidence="3">Transposase</fullName>
    </recommendedName>
</protein>
<keyword evidence="2" id="KW-1185">Reference proteome</keyword>
<name>A0A3N0BW81_9SPHI</name>
<evidence type="ECO:0008006" key="3">
    <source>
        <dbReference type="Google" id="ProtNLM"/>
    </source>
</evidence>
<dbReference type="EMBL" id="RBEE01000016">
    <property type="protein sequence ID" value="RNL53272.1"/>
    <property type="molecule type" value="Genomic_DNA"/>
</dbReference>